<reference evidence="2" key="1">
    <citation type="submission" date="2018-04" db="EMBL/GenBank/DDBJ databases">
        <title>Draft genome sequence of the Candidatus Spirobacillus cienkowskii, a pathogen of freshwater Daphnia species, reconstructed from hemolymph metagenomic reads.</title>
        <authorList>
            <person name="Bresciani L."/>
            <person name="Lemos L.N."/>
            <person name="Wale N."/>
            <person name="Lin J.Y."/>
            <person name="Fernandes G.R."/>
            <person name="Duffy M.A."/>
            <person name="Rodrigues J.M."/>
        </authorList>
    </citation>
    <scope>NUCLEOTIDE SEQUENCE [LARGE SCALE GENOMIC DNA]</scope>
    <source>
        <strain evidence="2">Binning01</strain>
    </source>
</reference>
<dbReference type="InterPro" id="IPR050712">
    <property type="entry name" value="NAD(P)H-dep_reductase"/>
</dbReference>
<dbReference type="EMBL" id="QOVW01000104">
    <property type="protein sequence ID" value="RDB35110.1"/>
    <property type="molecule type" value="Genomic_DNA"/>
</dbReference>
<evidence type="ECO:0000259" key="1">
    <source>
        <dbReference type="Pfam" id="PF03358"/>
    </source>
</evidence>
<feature type="domain" description="NADPH-dependent FMN reductase-like" evidence="1">
    <location>
        <begin position="1"/>
        <end position="146"/>
    </location>
</feature>
<dbReference type="Proteomes" id="UP000253934">
    <property type="component" value="Unassembled WGS sequence"/>
</dbReference>
<sequence>MKISIISGSHRKNSESEKVARYIIKEIHSKLAFLTHFVSLAENPIPLFDEDFFNPNSAKWNKAWAPIAQELQSSDGIIIVSPEWHGMVPSGLKNFLLLSSAKEIGHKPGLIVTVSAGTGGAYPVLELRSSGYKNSRICYIPEHVVIRDCTHVLNKDTPESTSDTDIRKRIEYALNIFAQYMKALKLVRDSGTIDHATFPHGM</sequence>
<evidence type="ECO:0000313" key="3">
    <source>
        <dbReference type="Proteomes" id="UP000253934"/>
    </source>
</evidence>
<accession>A0A369KP28</accession>
<dbReference type="Gene3D" id="3.40.50.360">
    <property type="match status" value="1"/>
</dbReference>
<dbReference type="SUPFAM" id="SSF52218">
    <property type="entry name" value="Flavoproteins"/>
    <property type="match status" value="1"/>
</dbReference>
<dbReference type="Pfam" id="PF03358">
    <property type="entry name" value="FMN_red"/>
    <property type="match status" value="1"/>
</dbReference>
<protein>
    <submittedName>
        <fullName evidence="2">NADPH-dependent oxidoreductase</fullName>
    </submittedName>
</protein>
<dbReference type="AlphaFoldDB" id="A0A369KP28"/>
<dbReference type="PANTHER" id="PTHR30543:SF31">
    <property type="entry name" value="NADPH-DEPENDENT AZOREDUCTASE AZR"/>
    <property type="match status" value="1"/>
</dbReference>
<dbReference type="PANTHER" id="PTHR30543">
    <property type="entry name" value="CHROMATE REDUCTASE"/>
    <property type="match status" value="1"/>
</dbReference>
<dbReference type="GO" id="GO:0005829">
    <property type="term" value="C:cytosol"/>
    <property type="evidence" value="ECO:0007669"/>
    <property type="project" value="TreeGrafter"/>
</dbReference>
<comment type="caution">
    <text evidence="2">The sequence shown here is derived from an EMBL/GenBank/DDBJ whole genome shotgun (WGS) entry which is preliminary data.</text>
</comment>
<proteinExistence type="predicted"/>
<gene>
    <name evidence="2" type="ORF">DCC88_11825</name>
</gene>
<dbReference type="InterPro" id="IPR029039">
    <property type="entry name" value="Flavoprotein-like_sf"/>
</dbReference>
<organism evidence="2 3">
    <name type="scientific">Spirobacillus cienkowskii</name>
    <dbReference type="NCBI Taxonomy" id="495820"/>
    <lineage>
        <taxon>Bacteria</taxon>
        <taxon>Pseudomonadati</taxon>
        <taxon>Bdellovibrionota</taxon>
        <taxon>Oligoflexia</taxon>
        <taxon>Silvanigrellales</taxon>
        <taxon>Spirobacillus</taxon>
    </lineage>
</organism>
<dbReference type="InterPro" id="IPR005025">
    <property type="entry name" value="FMN_Rdtase-like_dom"/>
</dbReference>
<keyword evidence="3" id="KW-1185">Reference proteome</keyword>
<evidence type="ECO:0000313" key="2">
    <source>
        <dbReference type="EMBL" id="RDB35110.1"/>
    </source>
</evidence>
<dbReference type="GO" id="GO:0016491">
    <property type="term" value="F:oxidoreductase activity"/>
    <property type="evidence" value="ECO:0007669"/>
    <property type="project" value="InterPro"/>
</dbReference>
<dbReference type="GO" id="GO:0010181">
    <property type="term" value="F:FMN binding"/>
    <property type="evidence" value="ECO:0007669"/>
    <property type="project" value="TreeGrafter"/>
</dbReference>
<name>A0A369KP28_9BACT</name>